<dbReference type="GeneID" id="82205294"/>
<keyword evidence="2" id="KW-0540">Nuclease</keyword>
<dbReference type="AlphaFoldDB" id="A0A1V1I0W9"/>
<protein>
    <submittedName>
        <fullName evidence="2">AP endonuclease, 2</fullName>
    </submittedName>
</protein>
<accession>A0A1V1I0W9</accession>
<keyword evidence="2" id="KW-0255">Endonuclease</keyword>
<organism evidence="2 3">
    <name type="scientific">Romboutsia ilealis</name>
    <dbReference type="NCBI Taxonomy" id="1115758"/>
    <lineage>
        <taxon>Bacteria</taxon>
        <taxon>Bacillati</taxon>
        <taxon>Bacillota</taxon>
        <taxon>Clostridia</taxon>
        <taxon>Peptostreptococcales</taxon>
        <taxon>Peptostreptococcaceae</taxon>
        <taxon>Romboutsia</taxon>
    </lineage>
</organism>
<dbReference type="SUPFAM" id="SSF51658">
    <property type="entry name" value="Xylose isomerase-like"/>
    <property type="match status" value="1"/>
</dbReference>
<reference evidence="2 3" key="1">
    <citation type="submission" date="2014-04" db="EMBL/GenBank/DDBJ databases">
        <authorList>
            <person name="Hornung B.V."/>
        </authorList>
    </citation>
    <scope>NUCLEOTIDE SEQUENCE [LARGE SCALE GENOMIC DNA]</scope>
    <source>
        <strain evidence="2 3">CRIB</strain>
    </source>
</reference>
<dbReference type="InterPro" id="IPR036237">
    <property type="entry name" value="Xyl_isomerase-like_sf"/>
</dbReference>
<evidence type="ECO:0000313" key="2">
    <source>
        <dbReference type="EMBL" id="CED93866.1"/>
    </source>
</evidence>
<dbReference type="Pfam" id="PF01261">
    <property type="entry name" value="AP_endonuc_2"/>
    <property type="match status" value="1"/>
</dbReference>
<keyword evidence="3" id="KW-1185">Reference proteome</keyword>
<name>A0A1V1I0W9_9FIRM</name>
<dbReference type="EMBL" id="LN555523">
    <property type="protein sequence ID" value="CED93866.1"/>
    <property type="molecule type" value="Genomic_DNA"/>
</dbReference>
<proteinExistence type="predicted"/>
<keyword evidence="2" id="KW-0378">Hydrolase</keyword>
<dbReference type="GO" id="GO:0004519">
    <property type="term" value="F:endonuclease activity"/>
    <property type="evidence" value="ECO:0007669"/>
    <property type="project" value="UniProtKB-KW"/>
</dbReference>
<gene>
    <name evidence="2" type="ORF">CRIB_1256</name>
</gene>
<dbReference type="Proteomes" id="UP000245622">
    <property type="component" value="Chromosome 1"/>
</dbReference>
<dbReference type="KEGG" id="ril:CRIB_1256"/>
<dbReference type="InterPro" id="IPR013022">
    <property type="entry name" value="Xyl_isomerase-like_TIM-brl"/>
</dbReference>
<evidence type="ECO:0000259" key="1">
    <source>
        <dbReference type="Pfam" id="PF01261"/>
    </source>
</evidence>
<sequence>MIKAINLSTYQYDMDRYNNNYKNVNKFLEDNNINAIELFGLQLYNEELIPKDKIIGAHLMHYPVWLDFWNGDEEGLFEEFSSKEDIINYYGKLDKKVIIDKYREEIKLAEKLNAEYAVFHVSNVRTKDCFNYEFTYTDKEVVDATIEIVNEIFKGLDTNITILFENLWWPGLKMTDPELVRYFIENIEYENKGIMLDTGHLLNTNLDINNEEEGIDYLIETINNLGDMKDYIKGIHLSKSLSGKYVKEQIEKYKKLDADYSEANNEIIYHILNIDEHKPFTNNKIKNLIEMINPKFLVYEFITTSLEELSDFIKIQDKVLGL</sequence>
<dbReference type="RefSeq" id="WP_180703546.1">
    <property type="nucleotide sequence ID" value="NZ_CAJUCR010000002.1"/>
</dbReference>
<dbReference type="Gene3D" id="3.20.20.150">
    <property type="entry name" value="Divalent-metal-dependent TIM barrel enzymes"/>
    <property type="match status" value="1"/>
</dbReference>
<evidence type="ECO:0000313" key="3">
    <source>
        <dbReference type="Proteomes" id="UP000245622"/>
    </source>
</evidence>
<feature type="domain" description="Xylose isomerase-like TIM barrel" evidence="1">
    <location>
        <begin position="98"/>
        <end position="242"/>
    </location>
</feature>